<dbReference type="Proteomes" id="UP001142374">
    <property type="component" value="Unassembled WGS sequence"/>
</dbReference>
<dbReference type="SUPFAM" id="SSF48452">
    <property type="entry name" value="TPR-like"/>
    <property type="match status" value="1"/>
</dbReference>
<dbReference type="InterPro" id="IPR011990">
    <property type="entry name" value="TPR-like_helical_dom_sf"/>
</dbReference>
<protein>
    <submittedName>
        <fullName evidence="1">Transcriptional regulator</fullName>
    </submittedName>
</protein>
<evidence type="ECO:0000313" key="2">
    <source>
        <dbReference type="Proteomes" id="UP001142374"/>
    </source>
</evidence>
<proteinExistence type="predicted"/>
<comment type="caution">
    <text evidence="1">The sequence shown here is derived from an EMBL/GenBank/DDBJ whole genome shotgun (WGS) entry which is preliminary data.</text>
</comment>
<accession>A0A9X2LD09</accession>
<reference evidence="1" key="1">
    <citation type="submission" date="2022-06" db="EMBL/GenBank/DDBJ databases">
        <title>WGS of actinobacteria.</title>
        <authorList>
            <person name="Thawai C."/>
        </authorList>
    </citation>
    <scope>NUCLEOTIDE SEQUENCE</scope>
    <source>
        <strain evidence="1">AA8</strain>
    </source>
</reference>
<gene>
    <name evidence="1" type="ORF">NQU55_03880</name>
</gene>
<organism evidence="1 2">
    <name type="scientific">Streptomyces telluris</name>
    <dbReference type="NCBI Taxonomy" id="2720021"/>
    <lineage>
        <taxon>Bacteria</taxon>
        <taxon>Bacillati</taxon>
        <taxon>Actinomycetota</taxon>
        <taxon>Actinomycetes</taxon>
        <taxon>Kitasatosporales</taxon>
        <taxon>Streptomycetaceae</taxon>
        <taxon>Streptomyces</taxon>
    </lineage>
</organism>
<dbReference type="EMBL" id="JANIID010000002">
    <property type="protein sequence ID" value="MCQ8768923.1"/>
    <property type="molecule type" value="Genomic_DNA"/>
</dbReference>
<evidence type="ECO:0000313" key="1">
    <source>
        <dbReference type="EMBL" id="MCQ8768923.1"/>
    </source>
</evidence>
<sequence>MRWQTSPTRFTEVTAVLPALIGDVEHSVRAHRTGPDEPARREVLRAAADLFFLLRSYLRRTGRTDLALLAADRAARAAEDADDPLRIPAAQWNLGHALLGSGDAEQAQEVAVRAIDRLAAHTVVDRELLAMSGALHLVAAVAAVAAARRRHWWAARARISDQARPAALRVGEGNVMWTAFGPTNVELHSIRVEMEAGEAGEALRMADAVDMSAPQSLERAFTFAADVAHCHHLRREDPAVLLQLLELERLAPEDLARSAVGREMTLGLIRRGRPLHARKAELLAERLGLL</sequence>
<name>A0A9X2LD09_9ACTN</name>
<dbReference type="AlphaFoldDB" id="A0A9X2LD09"/>
<keyword evidence="2" id="KW-1185">Reference proteome</keyword>
<dbReference type="RefSeq" id="WP_240976293.1">
    <property type="nucleotide sequence ID" value="NZ_JAATER010000073.1"/>
</dbReference>